<gene>
    <name evidence="5" type="ORF">SEPCBS119000_004720</name>
</gene>
<dbReference type="Proteomes" id="UP001642502">
    <property type="component" value="Unassembled WGS sequence"/>
</dbReference>
<feature type="region of interest" description="Disordered" evidence="4">
    <location>
        <begin position="842"/>
        <end position="868"/>
    </location>
</feature>
<name>A0ABP0DVV4_9PEZI</name>
<proteinExistence type="inferred from homology"/>
<feature type="compositionally biased region" description="Low complexity" evidence="4">
    <location>
        <begin position="1010"/>
        <end position="1021"/>
    </location>
</feature>
<feature type="region of interest" description="Disordered" evidence="4">
    <location>
        <begin position="644"/>
        <end position="823"/>
    </location>
</feature>
<protein>
    <recommendedName>
        <fullName evidence="7">Nima interactive protein</fullName>
    </recommendedName>
</protein>
<feature type="compositionally biased region" description="Low complexity" evidence="4">
    <location>
        <begin position="211"/>
        <end position="220"/>
    </location>
</feature>
<feature type="compositionally biased region" description="Low complexity" evidence="4">
    <location>
        <begin position="682"/>
        <end position="696"/>
    </location>
</feature>
<evidence type="ECO:0000313" key="5">
    <source>
        <dbReference type="EMBL" id="CAK7271661.1"/>
    </source>
</evidence>
<keyword evidence="2 3" id="KW-0175">Coiled coil</keyword>
<feature type="compositionally biased region" description="Basic residues" evidence="4">
    <location>
        <begin position="971"/>
        <end position="992"/>
    </location>
</feature>
<feature type="compositionally biased region" description="Low complexity" evidence="4">
    <location>
        <begin position="738"/>
        <end position="755"/>
    </location>
</feature>
<organism evidence="5 6">
    <name type="scientific">Sporothrix epigloea</name>
    <dbReference type="NCBI Taxonomy" id="1892477"/>
    <lineage>
        <taxon>Eukaryota</taxon>
        <taxon>Fungi</taxon>
        <taxon>Dikarya</taxon>
        <taxon>Ascomycota</taxon>
        <taxon>Pezizomycotina</taxon>
        <taxon>Sordariomycetes</taxon>
        <taxon>Sordariomycetidae</taxon>
        <taxon>Ophiostomatales</taxon>
        <taxon>Ophiostomataceae</taxon>
        <taxon>Sporothrix</taxon>
    </lineage>
</organism>
<feature type="region of interest" description="Disordered" evidence="4">
    <location>
        <begin position="931"/>
        <end position="1021"/>
    </location>
</feature>
<comment type="similarity">
    <text evidence="1">Belongs to the ADIP family.</text>
</comment>
<evidence type="ECO:0000256" key="1">
    <source>
        <dbReference type="ARBA" id="ARBA00009291"/>
    </source>
</evidence>
<feature type="compositionally biased region" description="Polar residues" evidence="4">
    <location>
        <begin position="955"/>
        <end position="969"/>
    </location>
</feature>
<feature type="compositionally biased region" description="Basic and acidic residues" evidence="4">
    <location>
        <begin position="553"/>
        <end position="571"/>
    </location>
</feature>
<evidence type="ECO:0000313" key="6">
    <source>
        <dbReference type="Proteomes" id="UP001642502"/>
    </source>
</evidence>
<evidence type="ECO:0008006" key="7">
    <source>
        <dbReference type="Google" id="ProtNLM"/>
    </source>
</evidence>
<dbReference type="InterPro" id="IPR021622">
    <property type="entry name" value="Afadin/alpha-actinin-bd"/>
</dbReference>
<sequence length="1021" mass="108758">MTDRANLQTASLYINNQLLSRGLLRDGQTIDFANPTGGAKEDASRTDNTDSSPCCNCTSKVADHTADTMARIISVVNDLILRRDRDAEHRESLSTALRTVRADLLRQTKDLQRAVECHAEAQRRADLGDAAETSLRAQLAAADAANRKLREEAARMRQQVAQTRASCANEVRKRDRQIDSLKKAVSDAGRARGERRNPAITTITITGAVPSSQQSQQAQQRNHYTPNSGIISSRQPAPITSTSSTKSNAISTDRVAAAPFDDDLRSETNAFLADLARGLSQDNELLVDLVRHTNKRLKIMSGYVGNNEEQTGDNATPPFGAADCGAMVVQMEAVLEHLQTILTNPSFVPIEEVVERESEIGRLRDGWEKMENRWKEAVHLLDGWRRRMATSGRPVNLEELQMGLRLSPVRVRNVAETTMGLDPRMRPSHAVSDDEDHSDEDLNDDDCASSLNWPTPGRKQSVTESLHIAPAPAADSHDLESDHDLSSDSESDSDFAEDADNDEKVYDGDQRRTHAPKETFTKLSHEAITTSDPLPPRPKQQDIPRVTAAANDKANEQQKKTTAEQSLDARVEPFQNTLQPSQTAGNRGGVDDLAPAAKGVASLDVKKGKTIATSDLATVTRGRRRPDEVEEVHKERKQVRIGAATADSGKINARHPTARAVASTATTTDSAAPEHRRANFSKAAVKRPVPVAKAFKSAASRPVPIMAQGKQRPASATSQASDTLSARSPIKAEHGANSVPATSVTTTSSRPVPTSMSHKSATIKSSSADPPKTDCSQSGGANQPASGSKTSAPSASSSSLEQAPPPSAPTSAAINTAQRARSRSPIKFTAVSAMTVASAATITGNTAPGGAASRLPLPTSSNIPPPPSPALNMASIAAKLAASEREADAARVRAKLKAARNGMAGVTKTKAAPIGTQGATEAGTATIIKTETEAEENVDPAKAAPSGSLGVDTFAVSNTSAGDDPQYQQPLRKKRDAKAHRRVSKAASRRRSTLNPWELKSLMSGNLEGAAPAVDPVAAAP</sequence>
<feature type="region of interest" description="Disordered" evidence="4">
    <location>
        <begin position="417"/>
        <end position="594"/>
    </location>
</feature>
<comment type="caution">
    <text evidence="5">The sequence shown here is derived from an EMBL/GenBank/DDBJ whole genome shotgun (WGS) entry which is preliminary data.</text>
</comment>
<feature type="compositionally biased region" description="Polar residues" evidence="4">
    <location>
        <begin position="221"/>
        <end position="250"/>
    </location>
</feature>
<feature type="compositionally biased region" description="Polar residues" evidence="4">
    <location>
        <begin position="756"/>
        <end position="783"/>
    </location>
</feature>
<feature type="compositionally biased region" description="Basic and acidic residues" evidence="4">
    <location>
        <begin position="475"/>
        <end position="486"/>
    </location>
</feature>
<feature type="coiled-coil region" evidence="3">
    <location>
        <begin position="132"/>
        <end position="166"/>
    </location>
</feature>
<evidence type="ECO:0000256" key="3">
    <source>
        <dbReference type="SAM" id="Coils"/>
    </source>
</evidence>
<reference evidence="5 6" key="1">
    <citation type="submission" date="2024-01" db="EMBL/GenBank/DDBJ databases">
        <authorList>
            <person name="Allen C."/>
            <person name="Tagirdzhanova G."/>
        </authorList>
    </citation>
    <scope>NUCLEOTIDE SEQUENCE [LARGE SCALE GENOMIC DNA]</scope>
    <source>
        <strain evidence="5 6">CBS 119000</strain>
    </source>
</reference>
<feature type="compositionally biased region" description="Polar residues" evidence="4">
    <location>
        <begin position="449"/>
        <end position="464"/>
    </location>
</feature>
<feature type="compositionally biased region" description="Low complexity" evidence="4">
    <location>
        <begin position="658"/>
        <end position="671"/>
    </location>
</feature>
<evidence type="ECO:0000256" key="4">
    <source>
        <dbReference type="SAM" id="MobiDB-lite"/>
    </source>
</evidence>
<dbReference type="EMBL" id="CAWUON010000076">
    <property type="protein sequence ID" value="CAK7271661.1"/>
    <property type="molecule type" value="Genomic_DNA"/>
</dbReference>
<feature type="compositionally biased region" description="Polar residues" evidence="4">
    <location>
        <begin position="714"/>
        <end position="726"/>
    </location>
</feature>
<feature type="compositionally biased region" description="Polar residues" evidence="4">
    <location>
        <begin position="574"/>
        <end position="585"/>
    </location>
</feature>
<feature type="compositionally biased region" description="Basic and acidic residues" evidence="4">
    <location>
        <begin position="502"/>
        <end position="525"/>
    </location>
</feature>
<feature type="compositionally biased region" description="Acidic residues" evidence="4">
    <location>
        <begin position="433"/>
        <end position="447"/>
    </location>
</feature>
<keyword evidence="6" id="KW-1185">Reference proteome</keyword>
<dbReference type="Pfam" id="PF11559">
    <property type="entry name" value="ADIP"/>
    <property type="match status" value="1"/>
</dbReference>
<feature type="compositionally biased region" description="Low complexity" evidence="4">
    <location>
        <begin position="784"/>
        <end position="802"/>
    </location>
</feature>
<evidence type="ECO:0000256" key="2">
    <source>
        <dbReference type="ARBA" id="ARBA00023054"/>
    </source>
</evidence>
<accession>A0ABP0DVV4</accession>
<feature type="compositionally biased region" description="Acidic residues" evidence="4">
    <location>
        <begin position="487"/>
        <end position="501"/>
    </location>
</feature>
<feature type="region of interest" description="Disordered" evidence="4">
    <location>
        <begin position="206"/>
        <end position="250"/>
    </location>
</feature>